<protein>
    <submittedName>
        <fullName evidence="4">GTPase, G3E family</fullName>
    </submittedName>
</protein>
<dbReference type="InterPro" id="IPR051316">
    <property type="entry name" value="Zinc-reg_GTPase_activator"/>
</dbReference>
<organism evidence="4 5">
    <name type="scientific">Halopseudomonas aestusnigri</name>
    <dbReference type="NCBI Taxonomy" id="857252"/>
    <lineage>
        <taxon>Bacteria</taxon>
        <taxon>Pseudomonadati</taxon>
        <taxon>Pseudomonadota</taxon>
        <taxon>Gammaproteobacteria</taxon>
        <taxon>Pseudomonadales</taxon>
        <taxon>Pseudomonadaceae</taxon>
        <taxon>Halopseudomonas</taxon>
    </lineage>
</organism>
<comment type="caution">
    <text evidence="4">The sequence shown here is derived from an EMBL/GenBank/DDBJ whole genome shotgun (WGS) entry which is preliminary data.</text>
</comment>
<accession>A0AAQ1G7H8</accession>
<dbReference type="RefSeq" id="WP_088275870.1">
    <property type="nucleotide sequence ID" value="NZ_FNVE01000006.1"/>
</dbReference>
<name>A0AAQ1G7H8_9GAMM</name>
<reference evidence="4 5" key="1">
    <citation type="submission" date="2016-10" db="EMBL/GenBank/DDBJ databases">
        <authorList>
            <person name="Varghese N."/>
            <person name="Submissions S."/>
        </authorList>
    </citation>
    <scope>NUCLEOTIDE SEQUENCE [LARGE SCALE GENOMIC DNA]</scope>
    <source>
        <strain evidence="4 5">CECT 8317</strain>
    </source>
</reference>
<dbReference type="Pfam" id="PF07683">
    <property type="entry name" value="CobW_C"/>
    <property type="match status" value="1"/>
</dbReference>
<evidence type="ECO:0000259" key="3">
    <source>
        <dbReference type="Pfam" id="PF07683"/>
    </source>
</evidence>
<dbReference type="GO" id="GO:0005737">
    <property type="term" value="C:cytoplasm"/>
    <property type="evidence" value="ECO:0007669"/>
    <property type="project" value="TreeGrafter"/>
</dbReference>
<dbReference type="Proteomes" id="UP000243518">
    <property type="component" value="Unassembled WGS sequence"/>
</dbReference>
<dbReference type="AlphaFoldDB" id="A0AAQ1G7H8"/>
<proteinExistence type="predicted"/>
<evidence type="ECO:0000259" key="2">
    <source>
        <dbReference type="Pfam" id="PF02492"/>
    </source>
</evidence>
<dbReference type="Gene3D" id="3.40.50.300">
    <property type="entry name" value="P-loop containing nucleotide triphosphate hydrolases"/>
    <property type="match status" value="1"/>
</dbReference>
<keyword evidence="5" id="KW-1185">Reference proteome</keyword>
<dbReference type="PANTHER" id="PTHR13748:SF46">
    <property type="entry name" value="ZINC CHAPERONE YEIR"/>
    <property type="match status" value="1"/>
</dbReference>
<feature type="domain" description="CobW C-terminal" evidence="3">
    <location>
        <begin position="238"/>
        <end position="318"/>
    </location>
</feature>
<dbReference type="PANTHER" id="PTHR13748">
    <property type="entry name" value="COBW-RELATED"/>
    <property type="match status" value="1"/>
</dbReference>
<sequence length="322" mass="35454">MLSQIPTHLIAGPLGAGKTSLLRALLAQRPAQERWAILINEFGQIGLDQALLSANADDGVSLSEIPGGCLCCVNGVPFQVGLTRLLRKARPDRLWIECSGLGHPVSLLQQLADAPWRGVLDLQPLIMVCEASQLLDLDSLPPVQRQALPLTGLLIANKIDELGAQQQQILRTQWPDAMPCSHGKIERQLLLGATTPGQQPVLAALPAAADAGISGRLWHADDPWQCESQLNQAPYSVGWRIAPQQQFEQAALRRWLAEQRVLRAKGVIHTDAGWCSFNQLGQPDTNWQPSPWRRDNRLELLFAHKPDNRALEQGLRACQRSQ</sequence>
<dbReference type="Pfam" id="PF02492">
    <property type="entry name" value="cobW"/>
    <property type="match status" value="1"/>
</dbReference>
<dbReference type="InterPro" id="IPR027417">
    <property type="entry name" value="P-loop_NTPase"/>
</dbReference>
<dbReference type="InterPro" id="IPR003495">
    <property type="entry name" value="CobW/HypB/UreG_nucleotide-bd"/>
</dbReference>
<feature type="domain" description="CobW/HypB/UreG nucleotide-binding" evidence="2">
    <location>
        <begin position="6"/>
        <end position="167"/>
    </location>
</feature>
<evidence type="ECO:0000313" key="5">
    <source>
        <dbReference type="Proteomes" id="UP000243518"/>
    </source>
</evidence>
<evidence type="ECO:0000256" key="1">
    <source>
        <dbReference type="ARBA" id="ARBA00045658"/>
    </source>
</evidence>
<dbReference type="SUPFAM" id="SSF52540">
    <property type="entry name" value="P-loop containing nucleoside triphosphate hydrolases"/>
    <property type="match status" value="1"/>
</dbReference>
<comment type="function">
    <text evidence="1">Zinc chaperone that directly transfers zinc cofactor to target proteins, thereby activating them. Zinc is transferred from the CXCC motif in the GTPase domain to the zinc binding site in target proteins in a process requiring GTP hydrolysis.</text>
</comment>
<gene>
    <name evidence="4" type="ORF">SAMN05216586_10658</name>
</gene>
<dbReference type="EMBL" id="FNVE01000006">
    <property type="protein sequence ID" value="SEG39286.1"/>
    <property type="molecule type" value="Genomic_DNA"/>
</dbReference>
<dbReference type="InterPro" id="IPR011629">
    <property type="entry name" value="CobW-like_C"/>
</dbReference>
<evidence type="ECO:0000313" key="4">
    <source>
        <dbReference type="EMBL" id="SEG39286.1"/>
    </source>
</evidence>